<keyword evidence="8" id="KW-0067">ATP-binding</keyword>
<evidence type="ECO:0000256" key="5">
    <source>
        <dbReference type="ARBA" id="ARBA00022763"/>
    </source>
</evidence>
<organism evidence="14 15">
    <name type="scientific">Carboxydothermus ferrireducens DSM 11255</name>
    <dbReference type="NCBI Taxonomy" id="1119529"/>
    <lineage>
        <taxon>Bacteria</taxon>
        <taxon>Bacillati</taxon>
        <taxon>Bacillota</taxon>
        <taxon>Clostridia</taxon>
        <taxon>Thermoanaerobacterales</taxon>
        <taxon>Thermoanaerobacteraceae</taxon>
        <taxon>Carboxydothermus</taxon>
    </lineage>
</organism>
<evidence type="ECO:0000256" key="3">
    <source>
        <dbReference type="ARBA" id="ARBA00022723"/>
    </source>
</evidence>
<dbReference type="GO" id="GO:0004527">
    <property type="term" value="F:exonuclease activity"/>
    <property type="evidence" value="ECO:0007669"/>
    <property type="project" value="UniProtKB-KW"/>
</dbReference>
<dbReference type="Gene3D" id="3.90.320.10">
    <property type="match status" value="1"/>
</dbReference>
<evidence type="ECO:0000256" key="4">
    <source>
        <dbReference type="ARBA" id="ARBA00022741"/>
    </source>
</evidence>
<dbReference type="PANTHER" id="PTHR36531">
    <property type="entry name" value="CRISPR-ASSOCIATED EXONUCLEASE CAS4"/>
    <property type="match status" value="1"/>
</dbReference>
<gene>
    <name evidence="14" type="ORF">HDG70_000905</name>
</gene>
<keyword evidence="2" id="KW-0540">Nuclease</keyword>
<evidence type="ECO:0000256" key="10">
    <source>
        <dbReference type="ARBA" id="ARBA00023014"/>
    </source>
</evidence>
<keyword evidence="10" id="KW-0411">Iron-sulfur</keyword>
<evidence type="ECO:0000256" key="8">
    <source>
        <dbReference type="ARBA" id="ARBA00022840"/>
    </source>
</evidence>
<name>A0ABX2R7P8_9THEO</name>
<evidence type="ECO:0000313" key="14">
    <source>
        <dbReference type="EMBL" id="NYE57199.1"/>
    </source>
</evidence>
<keyword evidence="14" id="KW-0269">Exonuclease</keyword>
<dbReference type="Pfam" id="PF12705">
    <property type="entry name" value="PDDEXK_1"/>
    <property type="match status" value="1"/>
</dbReference>
<proteinExistence type="predicted"/>
<keyword evidence="12" id="KW-0234">DNA repair</keyword>
<evidence type="ECO:0000256" key="11">
    <source>
        <dbReference type="ARBA" id="ARBA00023125"/>
    </source>
</evidence>
<keyword evidence="7" id="KW-0347">Helicase</keyword>
<reference evidence="14 15" key="1">
    <citation type="submission" date="2020-07" db="EMBL/GenBank/DDBJ databases">
        <title>Genomic Encyclopedia of Type Strains, Phase III (KMG-III): the genomes of soil and plant-associated and newly described type strains.</title>
        <authorList>
            <person name="Whitman W."/>
        </authorList>
    </citation>
    <scope>NUCLEOTIDE SEQUENCE [LARGE SCALE GENOMIC DNA]</scope>
    <source>
        <strain evidence="14 15">DSM 11255</strain>
    </source>
</reference>
<evidence type="ECO:0000313" key="15">
    <source>
        <dbReference type="Proteomes" id="UP000604066"/>
    </source>
</evidence>
<accession>A0ABX2R7P8</accession>
<sequence>MLFSYSRLDKYQTCPKSFYLKYVVQIPEKPTASLALGKAVHAVIENVVKTQNFSKPYIEILAKSLGEAYGVENPEEIVWLAFRDAVLKEVRQGGTVEEQFELELSPEVRLQGFIDLWRENGSKIELIDWKTNYNTYTPTDTYQLPLYAYYLQEKTGKPVAGRLVFLRTGEVFEQEFTQMELKEAVGWAVATGKEILQKIEQLNEVPEDLLFPASPSHLCEFCGYAGICQGQIENTSEPQSYNEAVKLAEEIIRIEAILKEKKEQLYKYIEGTNIPIPVGEKEFRLVGEGYFKWTPEAVKKAYEYAVQKGLDPFKYLSLTSTNAEKMGLTDEDIKSLGAEWKERKPSLKLVKRGDN</sequence>
<dbReference type="Proteomes" id="UP000604066">
    <property type="component" value="Unassembled WGS sequence"/>
</dbReference>
<dbReference type="InterPro" id="IPR038726">
    <property type="entry name" value="PDDEXK_AddAB-type"/>
</dbReference>
<evidence type="ECO:0000256" key="1">
    <source>
        <dbReference type="ARBA" id="ARBA00001966"/>
    </source>
</evidence>
<dbReference type="EMBL" id="JACCBS010000001">
    <property type="protein sequence ID" value="NYE57199.1"/>
    <property type="molecule type" value="Genomic_DNA"/>
</dbReference>
<keyword evidence="4" id="KW-0547">Nucleotide-binding</keyword>
<protein>
    <submittedName>
        <fullName evidence="14">CRISPR/Cas system-associated exonuclease Cas4 (RecB family)</fullName>
    </submittedName>
</protein>
<keyword evidence="5" id="KW-0227">DNA damage</keyword>
<evidence type="ECO:0000256" key="7">
    <source>
        <dbReference type="ARBA" id="ARBA00022806"/>
    </source>
</evidence>
<keyword evidence="9" id="KW-0408">Iron</keyword>
<evidence type="ECO:0000256" key="9">
    <source>
        <dbReference type="ARBA" id="ARBA00023004"/>
    </source>
</evidence>
<evidence type="ECO:0000256" key="12">
    <source>
        <dbReference type="ARBA" id="ARBA00023204"/>
    </source>
</evidence>
<dbReference type="SUPFAM" id="SSF52980">
    <property type="entry name" value="Restriction endonuclease-like"/>
    <property type="match status" value="1"/>
</dbReference>
<feature type="domain" description="PD-(D/E)XK endonuclease-like" evidence="13">
    <location>
        <begin position="3"/>
        <end position="229"/>
    </location>
</feature>
<evidence type="ECO:0000256" key="6">
    <source>
        <dbReference type="ARBA" id="ARBA00022801"/>
    </source>
</evidence>
<keyword evidence="15" id="KW-1185">Reference proteome</keyword>
<dbReference type="InterPro" id="IPR011604">
    <property type="entry name" value="PDDEXK-like_dom_sf"/>
</dbReference>
<dbReference type="RefSeq" id="WP_034541786.1">
    <property type="nucleotide sequence ID" value="NZ_ATYG01000015.1"/>
</dbReference>
<evidence type="ECO:0000256" key="2">
    <source>
        <dbReference type="ARBA" id="ARBA00022722"/>
    </source>
</evidence>
<dbReference type="PANTHER" id="PTHR36531:SF6">
    <property type="entry name" value="DNA REPLICATION ATP-DEPENDENT HELICASE_NUCLEASE DNA2"/>
    <property type="match status" value="1"/>
</dbReference>
<comment type="cofactor">
    <cofactor evidence="1">
        <name>[4Fe-4S] cluster</name>
        <dbReference type="ChEBI" id="CHEBI:49883"/>
    </cofactor>
</comment>
<keyword evidence="6" id="KW-0378">Hydrolase</keyword>
<dbReference type="InterPro" id="IPR011335">
    <property type="entry name" value="Restrct_endonuc-II-like"/>
</dbReference>
<dbReference type="InterPro" id="IPR051827">
    <property type="entry name" value="Cas4_exonuclease"/>
</dbReference>
<evidence type="ECO:0000259" key="13">
    <source>
        <dbReference type="Pfam" id="PF12705"/>
    </source>
</evidence>
<keyword evidence="3" id="KW-0479">Metal-binding</keyword>
<comment type="caution">
    <text evidence="14">The sequence shown here is derived from an EMBL/GenBank/DDBJ whole genome shotgun (WGS) entry which is preliminary data.</text>
</comment>
<keyword evidence="11" id="KW-0238">DNA-binding</keyword>